<dbReference type="InterPro" id="IPR050651">
    <property type="entry name" value="Plant_Cytochrome_P450_Monoox"/>
</dbReference>
<dbReference type="Pfam" id="PF00067">
    <property type="entry name" value="p450"/>
    <property type="match status" value="1"/>
</dbReference>
<comment type="similarity">
    <text evidence="2 10">Belongs to the cytochrome P450 family.</text>
</comment>
<comment type="cofactor">
    <cofactor evidence="9">
        <name>heme</name>
        <dbReference type="ChEBI" id="CHEBI:30413"/>
    </cofactor>
</comment>
<dbReference type="InterPro" id="IPR017972">
    <property type="entry name" value="Cyt_P450_CS"/>
</dbReference>
<protein>
    <recommendedName>
        <fullName evidence="14">Cytochrome P450</fullName>
    </recommendedName>
</protein>
<evidence type="ECO:0000313" key="13">
    <source>
        <dbReference type="Proteomes" id="UP001642360"/>
    </source>
</evidence>
<dbReference type="AlphaFoldDB" id="A0ABC8SJU7"/>
<dbReference type="Gene3D" id="1.10.630.10">
    <property type="entry name" value="Cytochrome P450"/>
    <property type="match status" value="1"/>
</dbReference>
<dbReference type="PRINTS" id="PR00385">
    <property type="entry name" value="P450"/>
</dbReference>
<keyword evidence="11" id="KW-0812">Transmembrane</keyword>
<keyword evidence="5 10" id="KW-0560">Oxidoreductase</keyword>
<dbReference type="PANTHER" id="PTHR47947:SF57">
    <property type="entry name" value="CYTOCHROME P450 81F3-LIKE"/>
    <property type="match status" value="1"/>
</dbReference>
<comment type="subcellular location">
    <subcellularLocation>
        <location evidence="1">Membrane</location>
    </subcellularLocation>
</comment>
<dbReference type="EMBL" id="CAUOFW020002702">
    <property type="protein sequence ID" value="CAK9155394.1"/>
    <property type="molecule type" value="Genomic_DNA"/>
</dbReference>
<dbReference type="CDD" id="cd20653">
    <property type="entry name" value="CYP81"/>
    <property type="match status" value="1"/>
</dbReference>
<dbReference type="PANTHER" id="PTHR47947">
    <property type="entry name" value="CYTOCHROME P450 82C3-RELATED"/>
    <property type="match status" value="1"/>
</dbReference>
<feature type="transmembrane region" description="Helical" evidence="11">
    <location>
        <begin position="6"/>
        <end position="23"/>
    </location>
</feature>
<name>A0ABC8SJU7_9AQUA</name>
<keyword evidence="4 9" id="KW-0479">Metal-binding</keyword>
<dbReference type="GO" id="GO:0004497">
    <property type="term" value="F:monooxygenase activity"/>
    <property type="evidence" value="ECO:0007669"/>
    <property type="project" value="UniProtKB-KW"/>
</dbReference>
<evidence type="ECO:0000256" key="10">
    <source>
        <dbReference type="RuleBase" id="RU000461"/>
    </source>
</evidence>
<evidence type="ECO:0000256" key="9">
    <source>
        <dbReference type="PIRSR" id="PIRSR602401-1"/>
    </source>
</evidence>
<sequence>MATDLYMYLSLLLALYIFTRHILHKIQKLPPSPFPTLPILGHLYLIRKPLHRTLSKISARDGSILFLQLGSRRVLLVSSPSAAEECFIKNDIVFANRPHLLAGKYLGYNYTTLAWAPYGDHWRNLRRIASLEILSSHRLQMLHSIRVDEVKYMIRRLFLASEAQQTVDMKRVFFDLMLNVMMRMIAGKRYYGEKAEEVEEAGRFWEIVVETFRVGGASNMGDFLPALRWVGGGGLEKKLKALQERRDGFMQELIEECRTKMERSSGGGDDSELGGRKKTMIEVLLSLQATQPEYYTDEVIRGIMLNLLAAGTDTSVGTMEWALSLLLNHPQVLKKAQAEIDNHMGQDSLMDESNIADLPYLRCIINETLRIYPPGPLLVPHESSEECIVGGYRIPKGTMLLVNQWAIQNDPKIWEDPIEFKPERFEGLEGARDGFKLMPFGSGRRGCPGEGLAMRMIGLALGSLIQCFDWENVTEEMVDMTEGTGLTMPKANPLIAKCISRMSMFSLVSQI</sequence>
<evidence type="ECO:0000256" key="5">
    <source>
        <dbReference type="ARBA" id="ARBA00023002"/>
    </source>
</evidence>
<dbReference type="Proteomes" id="UP001642360">
    <property type="component" value="Unassembled WGS sequence"/>
</dbReference>
<dbReference type="FunFam" id="1.10.630.10:FF:000023">
    <property type="entry name" value="Cytochrome P450 family protein"/>
    <property type="match status" value="1"/>
</dbReference>
<evidence type="ECO:0000256" key="7">
    <source>
        <dbReference type="ARBA" id="ARBA00023033"/>
    </source>
</evidence>
<evidence type="ECO:0000256" key="6">
    <source>
        <dbReference type="ARBA" id="ARBA00023004"/>
    </source>
</evidence>
<keyword evidence="8 11" id="KW-0472">Membrane</keyword>
<dbReference type="InterPro" id="IPR001128">
    <property type="entry name" value="Cyt_P450"/>
</dbReference>
<keyword evidence="7 10" id="KW-0503">Monooxygenase</keyword>
<keyword evidence="13" id="KW-1185">Reference proteome</keyword>
<comment type="caution">
    <text evidence="12">The sequence shown here is derived from an EMBL/GenBank/DDBJ whole genome shotgun (WGS) entry which is preliminary data.</text>
</comment>
<keyword evidence="3 9" id="KW-0349">Heme</keyword>
<evidence type="ECO:0000256" key="4">
    <source>
        <dbReference type="ARBA" id="ARBA00022723"/>
    </source>
</evidence>
<evidence type="ECO:0000256" key="2">
    <source>
        <dbReference type="ARBA" id="ARBA00010617"/>
    </source>
</evidence>
<accession>A0ABC8SJU7</accession>
<dbReference type="PRINTS" id="PR00463">
    <property type="entry name" value="EP450I"/>
</dbReference>
<keyword evidence="11" id="KW-1133">Transmembrane helix</keyword>
<evidence type="ECO:0000256" key="11">
    <source>
        <dbReference type="SAM" id="Phobius"/>
    </source>
</evidence>
<proteinExistence type="inferred from homology"/>
<dbReference type="PROSITE" id="PS00086">
    <property type="entry name" value="CYTOCHROME_P450"/>
    <property type="match status" value="1"/>
</dbReference>
<dbReference type="InterPro" id="IPR036396">
    <property type="entry name" value="Cyt_P450_sf"/>
</dbReference>
<organism evidence="12 13">
    <name type="scientific">Ilex paraguariensis</name>
    <name type="common">yerba mate</name>
    <dbReference type="NCBI Taxonomy" id="185542"/>
    <lineage>
        <taxon>Eukaryota</taxon>
        <taxon>Viridiplantae</taxon>
        <taxon>Streptophyta</taxon>
        <taxon>Embryophyta</taxon>
        <taxon>Tracheophyta</taxon>
        <taxon>Spermatophyta</taxon>
        <taxon>Magnoliopsida</taxon>
        <taxon>eudicotyledons</taxon>
        <taxon>Gunneridae</taxon>
        <taxon>Pentapetalae</taxon>
        <taxon>asterids</taxon>
        <taxon>campanulids</taxon>
        <taxon>Aquifoliales</taxon>
        <taxon>Aquifoliaceae</taxon>
        <taxon>Ilex</taxon>
    </lineage>
</organism>
<feature type="binding site" description="axial binding residue" evidence="9">
    <location>
        <position position="447"/>
    </location>
    <ligand>
        <name>heme</name>
        <dbReference type="ChEBI" id="CHEBI:30413"/>
    </ligand>
    <ligandPart>
        <name>Fe</name>
        <dbReference type="ChEBI" id="CHEBI:18248"/>
    </ligandPart>
</feature>
<evidence type="ECO:0000256" key="8">
    <source>
        <dbReference type="ARBA" id="ARBA00023136"/>
    </source>
</evidence>
<evidence type="ECO:0008006" key="14">
    <source>
        <dbReference type="Google" id="ProtNLM"/>
    </source>
</evidence>
<dbReference type="SUPFAM" id="SSF48264">
    <property type="entry name" value="Cytochrome P450"/>
    <property type="match status" value="1"/>
</dbReference>
<evidence type="ECO:0000313" key="12">
    <source>
        <dbReference type="EMBL" id="CAK9155394.1"/>
    </source>
</evidence>
<evidence type="ECO:0000256" key="3">
    <source>
        <dbReference type="ARBA" id="ARBA00022617"/>
    </source>
</evidence>
<evidence type="ECO:0000256" key="1">
    <source>
        <dbReference type="ARBA" id="ARBA00004370"/>
    </source>
</evidence>
<reference evidence="12 13" key="1">
    <citation type="submission" date="2024-02" db="EMBL/GenBank/DDBJ databases">
        <authorList>
            <person name="Vignale AGUSTIN F."/>
            <person name="Sosa J E."/>
            <person name="Modenutti C."/>
        </authorList>
    </citation>
    <scope>NUCLEOTIDE SEQUENCE [LARGE SCALE GENOMIC DNA]</scope>
</reference>
<gene>
    <name evidence="12" type="ORF">ILEXP_LOCUS23803</name>
</gene>
<dbReference type="GO" id="GO:0016020">
    <property type="term" value="C:membrane"/>
    <property type="evidence" value="ECO:0007669"/>
    <property type="project" value="UniProtKB-SubCell"/>
</dbReference>
<keyword evidence="6 9" id="KW-0408">Iron</keyword>
<dbReference type="GO" id="GO:0046872">
    <property type="term" value="F:metal ion binding"/>
    <property type="evidence" value="ECO:0007669"/>
    <property type="project" value="UniProtKB-KW"/>
</dbReference>
<dbReference type="InterPro" id="IPR002401">
    <property type="entry name" value="Cyt_P450_E_grp-I"/>
</dbReference>